<dbReference type="AlphaFoldDB" id="A0A0H5R7S5"/>
<comment type="similarity">
    <text evidence="1">Belongs to the FAD-dependent oxidoreductase family.</text>
</comment>
<dbReference type="GO" id="GO:0006508">
    <property type="term" value="P:proteolysis"/>
    <property type="evidence" value="ECO:0007669"/>
    <property type="project" value="InterPro"/>
</dbReference>
<evidence type="ECO:0000259" key="5">
    <source>
        <dbReference type="Pfam" id="PF07992"/>
    </source>
</evidence>
<keyword evidence="2" id="KW-0285">Flavoprotein</keyword>
<evidence type="ECO:0000256" key="4">
    <source>
        <dbReference type="ARBA" id="ARBA00023002"/>
    </source>
</evidence>
<name>A0A0H5R7S5_9EUKA</name>
<dbReference type="GO" id="GO:0050660">
    <property type="term" value="F:flavin adenine dinucleotide binding"/>
    <property type="evidence" value="ECO:0007669"/>
    <property type="project" value="TreeGrafter"/>
</dbReference>
<dbReference type="PRINTS" id="PR00368">
    <property type="entry name" value="FADPNR"/>
</dbReference>
<dbReference type="GO" id="GO:0004190">
    <property type="term" value="F:aspartic-type endopeptidase activity"/>
    <property type="evidence" value="ECO:0007669"/>
    <property type="project" value="InterPro"/>
</dbReference>
<keyword evidence="4" id="KW-0560">Oxidoreductase</keyword>
<evidence type="ECO:0000313" key="6">
    <source>
        <dbReference type="EMBL" id="CRZ10183.1"/>
    </source>
</evidence>
<dbReference type="PANTHER" id="PTHR43735">
    <property type="entry name" value="APOPTOSIS-INDUCING FACTOR 1"/>
    <property type="match status" value="1"/>
</dbReference>
<dbReference type="PROSITE" id="PS00141">
    <property type="entry name" value="ASP_PROTEASE"/>
    <property type="match status" value="1"/>
</dbReference>
<feature type="non-terminal residue" evidence="6">
    <location>
        <position position="1"/>
    </location>
</feature>
<dbReference type="Pfam" id="PF07992">
    <property type="entry name" value="Pyr_redox_2"/>
    <property type="match status" value="1"/>
</dbReference>
<protein>
    <recommendedName>
        <fullName evidence="5">FAD/NAD(P)-binding domain-containing protein</fullName>
    </recommendedName>
</protein>
<proteinExistence type="inferred from homology"/>
<feature type="domain" description="FAD/NAD(P)-binding" evidence="5">
    <location>
        <begin position="7"/>
        <end position="284"/>
    </location>
</feature>
<dbReference type="GO" id="GO:0004174">
    <property type="term" value="F:electron-transferring-flavoprotein dehydrogenase activity"/>
    <property type="evidence" value="ECO:0007669"/>
    <property type="project" value="TreeGrafter"/>
</dbReference>
<dbReference type="InterPro" id="IPR036188">
    <property type="entry name" value="FAD/NAD-bd_sf"/>
</dbReference>
<evidence type="ECO:0000256" key="2">
    <source>
        <dbReference type="ARBA" id="ARBA00022630"/>
    </source>
</evidence>
<dbReference type="EMBL" id="HACM01009741">
    <property type="protein sequence ID" value="CRZ10183.1"/>
    <property type="molecule type" value="Transcribed_RNA"/>
</dbReference>
<evidence type="ECO:0000256" key="1">
    <source>
        <dbReference type="ARBA" id="ARBA00006442"/>
    </source>
</evidence>
<keyword evidence="3" id="KW-0274">FAD</keyword>
<dbReference type="InterPro" id="IPR001969">
    <property type="entry name" value="Aspartic_peptidase_AS"/>
</dbReference>
<dbReference type="PANTHER" id="PTHR43735:SF3">
    <property type="entry name" value="FERROPTOSIS SUPPRESSOR PROTEIN 1"/>
    <property type="match status" value="1"/>
</dbReference>
<reference evidence="6" key="1">
    <citation type="submission" date="2015-04" db="EMBL/GenBank/DDBJ databases">
        <title>The genome sequence of the plant pathogenic Rhizarian Plasmodiophora brassicae reveals insights in its biotrophic life cycle and the origin of chitin synthesis.</title>
        <authorList>
            <person name="Schwelm A."/>
            <person name="Fogelqvist J."/>
            <person name="Knaust A."/>
            <person name="Julke S."/>
            <person name="Lilja T."/>
            <person name="Dhandapani V."/>
            <person name="Bonilla-Rosso G."/>
            <person name="Karlsson M."/>
            <person name="Shevchenko A."/>
            <person name="Choi S.R."/>
            <person name="Kim H.G."/>
            <person name="Park J.Y."/>
            <person name="Lim Y.P."/>
            <person name="Ludwig-Muller J."/>
            <person name="Dixelius C."/>
        </authorList>
    </citation>
    <scope>NUCLEOTIDE SEQUENCE</scope>
    <source>
        <tissue evidence="6">Potato root galls</tissue>
    </source>
</reference>
<sequence length="402" mass="42864">IMGEKKNVVIVGAGYGGVSCAKQLDAFSEFNVFLIDQKEFFLHNVGALRAATVPGYVNNVLFPYTSVLKNGAFICAEVKSINGTSVQVKGSETPVQFDYAVIATGTTLGFPGQTVAKSMAEARKAFADTAERFKQCGPNIVIVGGGPVGCELAGEIKAANPTKNITLVCKTSQLLGSSKPKKFADKLKATLEKNGISVILDTGADVSQLGSEQIINGPVTLKLTNGQSLNADMVCICIGMIKVNKESYAASFPVTEHGQLKVNEFLQVEGNPKVFAIGDCTNILEDKLAYCAGNQSTVVAQNIKALYYKQQLKKYSPSGFSTMIVPTGPSDGASIVFGFTLGGFLTKNLKSKHLFCSKYAQLLEVAYPDGKEIQFKVPERIEKNLPTNILEGLNIGAMAQAK</sequence>
<evidence type="ECO:0000256" key="3">
    <source>
        <dbReference type="ARBA" id="ARBA00022827"/>
    </source>
</evidence>
<dbReference type="SUPFAM" id="SSF51905">
    <property type="entry name" value="FAD/NAD(P)-binding domain"/>
    <property type="match status" value="1"/>
</dbReference>
<dbReference type="Gene3D" id="3.50.50.100">
    <property type="match status" value="1"/>
</dbReference>
<accession>A0A0H5R7S5</accession>
<organism evidence="6">
    <name type="scientific">Spongospora subterranea</name>
    <dbReference type="NCBI Taxonomy" id="70186"/>
    <lineage>
        <taxon>Eukaryota</taxon>
        <taxon>Sar</taxon>
        <taxon>Rhizaria</taxon>
        <taxon>Endomyxa</taxon>
        <taxon>Phytomyxea</taxon>
        <taxon>Plasmodiophorida</taxon>
        <taxon>Plasmodiophoridae</taxon>
        <taxon>Spongospora</taxon>
    </lineage>
</organism>
<dbReference type="GO" id="GO:0005737">
    <property type="term" value="C:cytoplasm"/>
    <property type="evidence" value="ECO:0007669"/>
    <property type="project" value="TreeGrafter"/>
</dbReference>
<dbReference type="InterPro" id="IPR023753">
    <property type="entry name" value="FAD/NAD-binding_dom"/>
</dbReference>